<evidence type="ECO:0000313" key="13">
    <source>
        <dbReference type="EMBL" id="KAK2153217.1"/>
    </source>
</evidence>
<feature type="domain" description="K Homology" evidence="12">
    <location>
        <begin position="425"/>
        <end position="497"/>
    </location>
</feature>
<dbReference type="Pfam" id="PF21800">
    <property type="entry name" value="KH_KRR1_2nd"/>
    <property type="match status" value="2"/>
</dbReference>
<evidence type="ECO:0000256" key="8">
    <source>
        <dbReference type="ARBA" id="ARBA00023274"/>
    </source>
</evidence>
<dbReference type="PANTHER" id="PTHR12581:SF0">
    <property type="entry name" value="KRR1 SMALL SUBUNIT PROCESSOME COMPONENT HOMOLOG"/>
    <property type="match status" value="1"/>
</dbReference>
<sequence length="863" mass="98882">MSREKFRIRDYEWASCMMGYTSDNLDVSNISSGQDSDLDVSVQSGSSRNKDSDSSDEPQPGTSGQVLGCAMQACGMTGIVRMPRLAMYWEKKHLLTDTPGFSSIMSRDCFGQIMRYLHMNNEFLGNPDKDKLYKDETPTLKKTSRLAQPVSCRHRKPEPPSLALFRWLKDRHIYACGTMRKGRLGFPKELYVGRGRHERGTADYLSCGCLLAQSLFDNKVVYMLSTIHMAYYSVETPHYKQKTEDLLVVPEGWKEPTFSKDDNPYGMLAESSFATLFPKYREKYLRECWPLVKSKLAEYVKGEEHSNGTVVRALHGKFPGYWFESDSYLYLGDMFPYGIAPWPYVPDLTCVEGKQLKSDEFCMKVLFFYEFLNLKAELDVIEGSMTVSTMRKTWDPYIIIKARDLIKLLSRGVPYEQATRILEDDVACDIIKIRSLVRNKERFVKRRQRLIGPNGSTLKAIEILTNCYVLVQGNTVSALGSFRGLKETRQQAQEEGVTHYVLPVISSATTALNVIVVHSPPCDMPLALSPAPFSTPLPLTPAPSQSSTNICHVIYHEKAAEYSPTSCKCKGQRRPWNILGLISCHNPEKDLQNISQRWCLERTFLQESFSTVSTGIFIPKQVRKIVEDTMKNIHPIYNIKTLMIKKELAKDPNLKDESWDRFLPKFKSKNLSKRKKPQKKREKKEYTPFPPPQPDSKVNRPIPLRMHIWIPGELLGQNNMTTGRIGFSARIDTTTHAYVVHSSTRLRKVDQELASGEYFLKDRQKRVKKLEERRQKQIIASEKSKERRAKAYIAPKEKIENPKSPKTGMLWVLCMTVGYTMAHIGLVDTKVDIEALKKKVKLSQMKKRPHESEAKNKKHKKIP</sequence>
<dbReference type="InterPro" id="IPR048550">
    <property type="entry name" value="KRR1-like_KH1_euk"/>
</dbReference>
<dbReference type="SMART" id="SM00322">
    <property type="entry name" value="KH"/>
    <property type="match status" value="1"/>
</dbReference>
<dbReference type="Gene3D" id="3.30.1370.10">
    <property type="entry name" value="K Homology domain, type 1"/>
    <property type="match status" value="4"/>
</dbReference>
<feature type="compositionally biased region" description="Basic residues" evidence="11">
    <location>
        <begin position="840"/>
        <end position="849"/>
    </location>
</feature>
<dbReference type="InterPro" id="IPR024166">
    <property type="entry name" value="rRNA_assembly_KRR1"/>
</dbReference>
<dbReference type="Pfam" id="PF13843">
    <property type="entry name" value="DDE_Tnp_1_7"/>
    <property type="match status" value="2"/>
</dbReference>
<feature type="compositionally biased region" description="Basic residues" evidence="11">
    <location>
        <begin position="670"/>
        <end position="682"/>
    </location>
</feature>
<dbReference type="InterPro" id="IPR041174">
    <property type="entry name" value="KRR1-like_KH1"/>
</dbReference>
<organism evidence="13 14">
    <name type="scientific">Paralvinella palmiformis</name>
    <dbReference type="NCBI Taxonomy" id="53620"/>
    <lineage>
        <taxon>Eukaryota</taxon>
        <taxon>Metazoa</taxon>
        <taxon>Spiralia</taxon>
        <taxon>Lophotrochozoa</taxon>
        <taxon>Annelida</taxon>
        <taxon>Polychaeta</taxon>
        <taxon>Sedentaria</taxon>
        <taxon>Canalipalpata</taxon>
        <taxon>Terebellida</taxon>
        <taxon>Terebelliformia</taxon>
        <taxon>Alvinellidae</taxon>
        <taxon>Paralvinella</taxon>
    </lineage>
</organism>
<evidence type="ECO:0000256" key="10">
    <source>
        <dbReference type="SAM" id="Coils"/>
    </source>
</evidence>
<keyword evidence="6" id="KW-0694">RNA-binding</keyword>
<keyword evidence="8" id="KW-0687">Ribonucleoprotein</keyword>
<dbReference type="EMBL" id="JAODUP010000304">
    <property type="protein sequence ID" value="KAK2153217.1"/>
    <property type="molecule type" value="Genomic_DNA"/>
</dbReference>
<evidence type="ECO:0000256" key="4">
    <source>
        <dbReference type="ARBA" id="ARBA00022517"/>
    </source>
</evidence>
<feature type="region of interest" description="Disordered" evidence="11">
    <location>
        <begin position="30"/>
        <end position="66"/>
    </location>
</feature>
<dbReference type="GO" id="GO:0032040">
    <property type="term" value="C:small-subunit processome"/>
    <property type="evidence" value="ECO:0007669"/>
    <property type="project" value="TreeGrafter"/>
</dbReference>
<keyword evidence="5" id="KW-0698">rRNA processing</keyword>
<accession>A0AAD9N119</accession>
<dbReference type="PANTHER" id="PTHR12581">
    <property type="entry name" value="HIV-1 REV BINDING PROTEIN 2, 3"/>
    <property type="match status" value="1"/>
</dbReference>
<dbReference type="SUPFAM" id="SSF54791">
    <property type="entry name" value="Eukaryotic type KH-domain (KH-domain type I)"/>
    <property type="match status" value="1"/>
</dbReference>
<feature type="coiled-coil region" evidence="10">
    <location>
        <begin position="760"/>
        <end position="787"/>
    </location>
</feature>
<comment type="caution">
    <text evidence="13">The sequence shown here is derived from an EMBL/GenBank/DDBJ whole genome shotgun (WGS) entry which is preliminary data.</text>
</comment>
<evidence type="ECO:0000256" key="3">
    <source>
        <dbReference type="ARBA" id="ARBA00020053"/>
    </source>
</evidence>
<feature type="region of interest" description="Disordered" evidence="11">
    <location>
        <begin position="840"/>
        <end position="863"/>
    </location>
</feature>
<comment type="subcellular location">
    <subcellularLocation>
        <location evidence="1">Nucleus</location>
        <location evidence="1">Nucleolus</location>
    </subcellularLocation>
</comment>
<dbReference type="InterPro" id="IPR029526">
    <property type="entry name" value="PGBD"/>
</dbReference>
<dbReference type="InterPro" id="IPR004087">
    <property type="entry name" value="KH_dom"/>
</dbReference>
<evidence type="ECO:0000256" key="11">
    <source>
        <dbReference type="SAM" id="MobiDB-lite"/>
    </source>
</evidence>
<dbReference type="InterPro" id="IPR048549">
    <property type="entry name" value="KRR1-like_KH2_euk"/>
</dbReference>
<dbReference type="InterPro" id="IPR048548">
    <property type="entry name" value="KRR1-like_KH2"/>
</dbReference>
<dbReference type="GO" id="GO:0006364">
    <property type="term" value="P:rRNA processing"/>
    <property type="evidence" value="ECO:0007669"/>
    <property type="project" value="UniProtKB-KW"/>
</dbReference>
<keyword evidence="10" id="KW-0175">Coiled coil</keyword>
<keyword evidence="14" id="KW-1185">Reference proteome</keyword>
<evidence type="ECO:0000259" key="12">
    <source>
        <dbReference type="SMART" id="SM00322"/>
    </source>
</evidence>
<dbReference type="GO" id="GO:0003723">
    <property type="term" value="F:RNA binding"/>
    <property type="evidence" value="ECO:0007669"/>
    <property type="project" value="UniProtKB-KW"/>
</dbReference>
<evidence type="ECO:0000256" key="7">
    <source>
        <dbReference type="ARBA" id="ARBA00023242"/>
    </source>
</evidence>
<dbReference type="CDD" id="cd22394">
    <property type="entry name" value="KH-I_KRR1_rpt2"/>
    <property type="match status" value="1"/>
</dbReference>
<dbReference type="InterPro" id="IPR036612">
    <property type="entry name" value="KH_dom_type_1_sf"/>
</dbReference>
<dbReference type="Pfam" id="PF17903">
    <property type="entry name" value="KH_KRR1_1st"/>
    <property type="match status" value="1"/>
</dbReference>
<evidence type="ECO:0000256" key="1">
    <source>
        <dbReference type="ARBA" id="ARBA00004604"/>
    </source>
</evidence>
<proteinExistence type="inferred from homology"/>
<feature type="region of interest" description="Disordered" evidence="11">
    <location>
        <begin position="670"/>
        <end position="700"/>
    </location>
</feature>
<protein>
    <recommendedName>
        <fullName evidence="3">KRR1 small subunit processome component homolog</fullName>
    </recommendedName>
    <alternativeName>
        <fullName evidence="9">KRR-R motif-containing protein 1</fullName>
    </alternativeName>
</protein>
<keyword evidence="4" id="KW-0690">Ribosome biogenesis</keyword>
<dbReference type="Proteomes" id="UP001208570">
    <property type="component" value="Unassembled WGS sequence"/>
</dbReference>
<evidence type="ECO:0000256" key="6">
    <source>
        <dbReference type="ARBA" id="ARBA00022884"/>
    </source>
</evidence>
<dbReference type="FunFam" id="3.30.1370.10:FF:000014">
    <property type="entry name" value="KRR1 small subunit processome component"/>
    <property type="match status" value="1"/>
</dbReference>
<keyword evidence="7" id="KW-0539">Nucleus</keyword>
<name>A0AAD9N119_9ANNE</name>
<comment type="similarity">
    <text evidence="2">Belongs to the KRR1 family.</text>
</comment>
<evidence type="ECO:0000313" key="14">
    <source>
        <dbReference type="Proteomes" id="UP001208570"/>
    </source>
</evidence>
<evidence type="ECO:0000256" key="5">
    <source>
        <dbReference type="ARBA" id="ARBA00022552"/>
    </source>
</evidence>
<evidence type="ECO:0000256" key="9">
    <source>
        <dbReference type="ARBA" id="ARBA00032993"/>
    </source>
</evidence>
<dbReference type="CDD" id="cd22393">
    <property type="entry name" value="KH-I_KRR1_rpt1"/>
    <property type="match status" value="1"/>
</dbReference>
<reference evidence="13" key="1">
    <citation type="journal article" date="2023" name="Mol. Biol. Evol.">
        <title>Third-Generation Sequencing Reveals the Adaptive Role of the Epigenome in Three Deep-Sea Polychaetes.</title>
        <authorList>
            <person name="Perez M."/>
            <person name="Aroh O."/>
            <person name="Sun Y."/>
            <person name="Lan Y."/>
            <person name="Juniper S.K."/>
            <person name="Young C.R."/>
            <person name="Angers B."/>
            <person name="Qian P.Y."/>
        </authorList>
    </citation>
    <scope>NUCLEOTIDE SEQUENCE</scope>
    <source>
        <strain evidence="13">P08H-3</strain>
    </source>
</reference>
<dbReference type="AlphaFoldDB" id="A0AAD9N119"/>
<evidence type="ECO:0000256" key="2">
    <source>
        <dbReference type="ARBA" id="ARBA00009344"/>
    </source>
</evidence>
<gene>
    <name evidence="13" type="ORF">LSH36_304g05013</name>
</gene>